<dbReference type="AlphaFoldDB" id="A0A167KU59"/>
<sequence length="547" mass="59728">MGDLDDQLQANTYIWSQSDDQVTLSFLVPETCHSKDFDIVIKAQYVKAGLKGQPPVIQGKLFAPVNHFASLWQIEKNSMSPVSSMTTSPSLSIASSYAFMSSPNHSPNSSMILPAPALAESSTLDHSAANLAELLQQTAALGSSSPSPDVSQPSSPIMATPPHIETPPLQGQSHCQPTTKYRILTLHLEKEEEGLTWAVPISGSLEPNTMELDPTSAFHLGVWLEARMGHMEKALDFYLSAAQRNYTRAMIKVAALYEFSFINSNLQADSEVVGSGKTTHSVPRDPVKAFEWYKRAADMPEQAVGANSSSGPDPLACYIVGSTYGSGSTEAGVEKSYVDALAYFNRCMAITSPKIDIDFGVLDGKIPKSALRNHAPHTRDERYFCSAAFQTGLMYLYGSSPAGEQVHSVTTVESDPQLAIRYWQEAGVLGHAQACYNLGILYANSMGVEQDLFEAGKWFGRAGKLDPTGKLVVPEGVSPVMDWDAIPETTKTKPVELNSKPRRKKRRAVRKAKDTETDSNVLSIVLALSSVLTVAGIAWWYYRRHRN</sequence>
<proteinExistence type="inferred from homology"/>
<keyword evidence="3" id="KW-0812">Transmembrane</keyword>
<protein>
    <recommendedName>
        <fullName evidence="4">CS domain-containing protein</fullName>
    </recommendedName>
</protein>
<dbReference type="InterPro" id="IPR050767">
    <property type="entry name" value="Sel1_AlgK"/>
</dbReference>
<dbReference type="Gene3D" id="1.25.40.10">
    <property type="entry name" value="Tetratricopeptide repeat domain"/>
    <property type="match status" value="2"/>
</dbReference>
<evidence type="ECO:0000256" key="3">
    <source>
        <dbReference type="SAM" id="Phobius"/>
    </source>
</evidence>
<dbReference type="InParanoid" id="A0A167KU59"/>
<dbReference type="Pfam" id="PF04969">
    <property type="entry name" value="CS"/>
    <property type="match status" value="1"/>
</dbReference>
<keyword evidence="3" id="KW-0472">Membrane</keyword>
<dbReference type="InterPro" id="IPR006597">
    <property type="entry name" value="Sel1-like"/>
</dbReference>
<dbReference type="InterPro" id="IPR007052">
    <property type="entry name" value="CS_dom"/>
</dbReference>
<dbReference type="PANTHER" id="PTHR11102:SF160">
    <property type="entry name" value="ERAD-ASSOCIATED E3 UBIQUITIN-PROTEIN LIGASE COMPONENT HRD3"/>
    <property type="match status" value="1"/>
</dbReference>
<dbReference type="OrthoDB" id="2254916at2759"/>
<evidence type="ECO:0000313" key="6">
    <source>
        <dbReference type="Proteomes" id="UP000077315"/>
    </source>
</evidence>
<evidence type="ECO:0000259" key="4">
    <source>
        <dbReference type="PROSITE" id="PS51203"/>
    </source>
</evidence>
<dbReference type="RefSeq" id="XP_018286936.1">
    <property type="nucleotide sequence ID" value="XM_018439520.1"/>
</dbReference>
<feature type="region of interest" description="Disordered" evidence="2">
    <location>
        <begin position="140"/>
        <end position="174"/>
    </location>
</feature>
<dbReference type="SMART" id="SM00671">
    <property type="entry name" value="SEL1"/>
    <property type="match status" value="5"/>
</dbReference>
<dbReference type="PROSITE" id="PS51203">
    <property type="entry name" value="CS"/>
    <property type="match status" value="1"/>
</dbReference>
<reference evidence="6" key="1">
    <citation type="submission" date="2015-06" db="EMBL/GenBank/DDBJ databases">
        <title>Expansion of signal transduction pathways in fungi by whole-genome duplication.</title>
        <authorList>
            <consortium name="DOE Joint Genome Institute"/>
            <person name="Corrochano L.M."/>
            <person name="Kuo A."/>
            <person name="Marcet-Houben M."/>
            <person name="Polaino S."/>
            <person name="Salamov A."/>
            <person name="Villalobos J.M."/>
            <person name="Alvarez M.I."/>
            <person name="Avalos J."/>
            <person name="Benito E.P."/>
            <person name="Benoit I."/>
            <person name="Burger G."/>
            <person name="Camino L.P."/>
            <person name="Canovas D."/>
            <person name="Cerda-Olmedo E."/>
            <person name="Cheng J.-F."/>
            <person name="Dominguez A."/>
            <person name="Elias M."/>
            <person name="Eslava A.P."/>
            <person name="Glaser F."/>
            <person name="Grimwood J."/>
            <person name="Gutierrez G."/>
            <person name="Heitman J."/>
            <person name="Henrissat B."/>
            <person name="Iturriaga E.A."/>
            <person name="Lang B.F."/>
            <person name="Lavin J.L."/>
            <person name="Lee S."/>
            <person name="Li W."/>
            <person name="Lindquist E."/>
            <person name="Lopez-Garcia S."/>
            <person name="Luque E.M."/>
            <person name="Marcos A.T."/>
            <person name="Martin J."/>
            <person name="McCluskey K."/>
            <person name="Medina H.R."/>
            <person name="Miralles-Duran A."/>
            <person name="Miyazaki A."/>
            <person name="Munoz-Torres E."/>
            <person name="Oguiza J.A."/>
            <person name="Ohm R."/>
            <person name="Olmedo M."/>
            <person name="Orejas M."/>
            <person name="Ortiz-Castellanos L."/>
            <person name="Pisabarro A.G."/>
            <person name="Rodriguez-Romero J."/>
            <person name="Ruiz-Herrera J."/>
            <person name="Ruiz-Vazquez R."/>
            <person name="Sanz C."/>
            <person name="Schackwitz W."/>
            <person name="Schmutz J."/>
            <person name="Shahriari M."/>
            <person name="Shelest E."/>
            <person name="Silva-Franco F."/>
            <person name="Soanes D."/>
            <person name="Syed K."/>
            <person name="Tagua V.G."/>
            <person name="Talbot N.J."/>
            <person name="Thon M."/>
            <person name="De vries R.P."/>
            <person name="Wiebenga A."/>
            <person name="Yadav J.S."/>
            <person name="Braun E.L."/>
            <person name="Baker S."/>
            <person name="Garre V."/>
            <person name="Horwitz B."/>
            <person name="Torres-Martinez S."/>
            <person name="Idnurm A."/>
            <person name="Herrera-Estrella A."/>
            <person name="Gabaldon T."/>
            <person name="Grigoriev I.V."/>
        </authorList>
    </citation>
    <scope>NUCLEOTIDE SEQUENCE [LARGE SCALE GENOMIC DNA]</scope>
    <source>
        <strain evidence="6">NRRL 1555(-)</strain>
    </source>
</reference>
<dbReference type="VEuPathDB" id="FungiDB:PHYBLDRAFT_188499"/>
<dbReference type="STRING" id="763407.A0A167KU59"/>
<dbReference type="InterPro" id="IPR008978">
    <property type="entry name" value="HSP20-like_chaperone"/>
</dbReference>
<dbReference type="Pfam" id="PF08238">
    <property type="entry name" value="Sel1"/>
    <property type="match status" value="4"/>
</dbReference>
<name>A0A167KU59_PHYB8</name>
<dbReference type="CDD" id="cd06467">
    <property type="entry name" value="p23_NUDC_like"/>
    <property type="match status" value="1"/>
</dbReference>
<feature type="compositionally biased region" description="Low complexity" evidence="2">
    <location>
        <begin position="143"/>
        <end position="156"/>
    </location>
</feature>
<feature type="domain" description="CS" evidence="4">
    <location>
        <begin position="8"/>
        <end position="110"/>
    </location>
</feature>
<evidence type="ECO:0000256" key="1">
    <source>
        <dbReference type="ARBA" id="ARBA00038101"/>
    </source>
</evidence>
<dbReference type="Gene3D" id="2.60.40.790">
    <property type="match status" value="1"/>
</dbReference>
<organism evidence="5 6">
    <name type="scientific">Phycomyces blakesleeanus (strain ATCC 8743b / DSM 1359 / FGSC 10004 / NBRC 33097 / NRRL 1555)</name>
    <dbReference type="NCBI Taxonomy" id="763407"/>
    <lineage>
        <taxon>Eukaryota</taxon>
        <taxon>Fungi</taxon>
        <taxon>Fungi incertae sedis</taxon>
        <taxon>Mucoromycota</taxon>
        <taxon>Mucoromycotina</taxon>
        <taxon>Mucoromycetes</taxon>
        <taxon>Mucorales</taxon>
        <taxon>Phycomycetaceae</taxon>
        <taxon>Phycomyces</taxon>
    </lineage>
</organism>
<comment type="similarity">
    <text evidence="1">Belongs to the sel-1 family.</text>
</comment>
<keyword evidence="3" id="KW-1133">Transmembrane helix</keyword>
<keyword evidence="6" id="KW-1185">Reference proteome</keyword>
<dbReference type="SUPFAM" id="SSF81901">
    <property type="entry name" value="HCP-like"/>
    <property type="match status" value="2"/>
</dbReference>
<evidence type="ECO:0000313" key="5">
    <source>
        <dbReference type="EMBL" id="OAD68896.1"/>
    </source>
</evidence>
<dbReference type="EMBL" id="KV440993">
    <property type="protein sequence ID" value="OAD68896.1"/>
    <property type="molecule type" value="Genomic_DNA"/>
</dbReference>
<dbReference type="Proteomes" id="UP000077315">
    <property type="component" value="Unassembled WGS sequence"/>
</dbReference>
<evidence type="ECO:0000256" key="2">
    <source>
        <dbReference type="SAM" id="MobiDB-lite"/>
    </source>
</evidence>
<dbReference type="GeneID" id="29000426"/>
<dbReference type="SUPFAM" id="SSF49764">
    <property type="entry name" value="HSP20-like chaperones"/>
    <property type="match status" value="1"/>
</dbReference>
<accession>A0A167KU59</accession>
<gene>
    <name evidence="5" type="ORF">PHYBLDRAFT_188499</name>
</gene>
<dbReference type="InterPro" id="IPR011990">
    <property type="entry name" value="TPR-like_helical_dom_sf"/>
</dbReference>
<dbReference type="PANTHER" id="PTHR11102">
    <property type="entry name" value="SEL-1-LIKE PROTEIN"/>
    <property type="match status" value="1"/>
</dbReference>
<feature type="transmembrane region" description="Helical" evidence="3">
    <location>
        <begin position="521"/>
        <end position="542"/>
    </location>
</feature>